<protein>
    <submittedName>
        <fullName evidence="3">Uncharacterized protein</fullName>
    </submittedName>
</protein>
<evidence type="ECO:0000256" key="2">
    <source>
        <dbReference type="SAM" id="MobiDB-lite"/>
    </source>
</evidence>
<feature type="region of interest" description="Disordered" evidence="2">
    <location>
        <begin position="226"/>
        <end position="245"/>
    </location>
</feature>
<feature type="region of interest" description="Disordered" evidence="2">
    <location>
        <begin position="27"/>
        <end position="54"/>
    </location>
</feature>
<organism evidence="3 4">
    <name type="scientific">Symbiochloris irregularis</name>
    <dbReference type="NCBI Taxonomy" id="706552"/>
    <lineage>
        <taxon>Eukaryota</taxon>
        <taxon>Viridiplantae</taxon>
        <taxon>Chlorophyta</taxon>
        <taxon>core chlorophytes</taxon>
        <taxon>Trebouxiophyceae</taxon>
        <taxon>Trebouxiales</taxon>
        <taxon>Trebouxiaceae</taxon>
        <taxon>Symbiochloris</taxon>
    </lineage>
</organism>
<evidence type="ECO:0000313" key="4">
    <source>
        <dbReference type="Proteomes" id="UP001465755"/>
    </source>
</evidence>
<proteinExistence type="predicted"/>
<keyword evidence="1" id="KW-0175">Coiled coil</keyword>
<comment type="caution">
    <text evidence="3">The sequence shown here is derived from an EMBL/GenBank/DDBJ whole genome shotgun (WGS) entry which is preliminary data.</text>
</comment>
<accession>A0AAW1PVZ5</accession>
<feature type="coiled-coil region" evidence="1">
    <location>
        <begin position="309"/>
        <end position="461"/>
    </location>
</feature>
<dbReference type="Proteomes" id="UP001465755">
    <property type="component" value="Unassembled WGS sequence"/>
</dbReference>
<keyword evidence="4" id="KW-1185">Reference proteome</keyword>
<feature type="coiled-coil region" evidence="1">
    <location>
        <begin position="169"/>
        <end position="196"/>
    </location>
</feature>
<evidence type="ECO:0000313" key="3">
    <source>
        <dbReference type="EMBL" id="KAK9812542.1"/>
    </source>
</evidence>
<evidence type="ECO:0000256" key="1">
    <source>
        <dbReference type="SAM" id="Coils"/>
    </source>
</evidence>
<name>A0AAW1PVZ5_9CHLO</name>
<sequence length="603" mass="66297">MTSGYTSFASGANCANRNTTVLVLPSALPSDSLRQQSPGAGTAGGMNSMYRTGPGYTRPTQASMLRTGGLEAEETLAKADEMAVQDLRSAHEALAHELTRTRSQATLRARTLRDENGRLKVDLATMRERAAGLQWRLDTARRGNMGSTAKMAHELADVQHKLLEEHGKLVMVSSEAQALREKAAKAKAQMVCMMADKKSLDKLLRDEKIAHEQAVARMEAERRRMTDCISRSEDKVASASKRTDKLQRELREARSQIGHMSDGQQLAQARENEHAELLVRFNSLQAKHTGLSEATEDACIQMQKADAALRQREEDVQSLALRLSQAESDAESAADREQELRRRLEACETDLADMRERNLSLLDQLSEAQAVKPLSNSDGDRSLKLAEHAAELERKNLDLQEAQTQVKELERQLTLSRRDCELATAAAASERQAATSARTALQVAQQQAASYRESVKAAEAQSAAATTRANVSSTQHELETSKRIEALRAEMEAQALNLQSPRKLPHHQVPLSPGRTAQFSSMQLPSPMPLKLPLHFDKLPPISPASAGTRVMQSRCSQLASQTGATLAAYANATQKDSNAWTIATSDVSPSIERLRWRERLGI</sequence>
<dbReference type="EMBL" id="JALJOQ010000006">
    <property type="protein sequence ID" value="KAK9812542.1"/>
    <property type="molecule type" value="Genomic_DNA"/>
</dbReference>
<reference evidence="3 4" key="1">
    <citation type="journal article" date="2024" name="Nat. Commun.">
        <title>Phylogenomics reveals the evolutionary origins of lichenization in chlorophyte algae.</title>
        <authorList>
            <person name="Puginier C."/>
            <person name="Libourel C."/>
            <person name="Otte J."/>
            <person name="Skaloud P."/>
            <person name="Haon M."/>
            <person name="Grisel S."/>
            <person name="Petersen M."/>
            <person name="Berrin J.G."/>
            <person name="Delaux P.M."/>
            <person name="Dal Grande F."/>
            <person name="Keller J."/>
        </authorList>
    </citation>
    <scope>NUCLEOTIDE SEQUENCE [LARGE SCALE GENOMIC DNA]</scope>
    <source>
        <strain evidence="3 4">SAG 2036</strain>
    </source>
</reference>
<gene>
    <name evidence="3" type="ORF">WJX73_007531</name>
</gene>
<dbReference type="AlphaFoldDB" id="A0AAW1PVZ5"/>